<evidence type="ECO:0000313" key="1">
    <source>
        <dbReference type="EMBL" id="CAL8114490.1"/>
    </source>
</evidence>
<dbReference type="PANTHER" id="PTHR46628:SF1">
    <property type="entry name" value="PIRNA BIOGENESIS PROTEIN EXD1"/>
    <property type="match status" value="1"/>
</dbReference>
<evidence type="ECO:0000313" key="2">
    <source>
        <dbReference type="Proteomes" id="UP001642540"/>
    </source>
</evidence>
<reference evidence="1 2" key="1">
    <citation type="submission" date="2024-08" db="EMBL/GenBank/DDBJ databases">
        <authorList>
            <person name="Cucini C."/>
            <person name="Frati F."/>
        </authorList>
    </citation>
    <scope>NUCLEOTIDE SEQUENCE [LARGE SCALE GENOMIC DNA]</scope>
</reference>
<proteinExistence type="predicted"/>
<dbReference type="InterPro" id="IPR012337">
    <property type="entry name" value="RNaseH-like_sf"/>
</dbReference>
<gene>
    <name evidence="1" type="ORF">ODALV1_LOCUS16488</name>
</gene>
<organism evidence="1 2">
    <name type="scientific">Orchesella dallaii</name>
    <dbReference type="NCBI Taxonomy" id="48710"/>
    <lineage>
        <taxon>Eukaryota</taxon>
        <taxon>Metazoa</taxon>
        <taxon>Ecdysozoa</taxon>
        <taxon>Arthropoda</taxon>
        <taxon>Hexapoda</taxon>
        <taxon>Collembola</taxon>
        <taxon>Entomobryomorpha</taxon>
        <taxon>Entomobryoidea</taxon>
        <taxon>Orchesellidae</taxon>
        <taxon>Orchesellinae</taxon>
        <taxon>Orchesella</taxon>
    </lineage>
</organism>
<accession>A0ABP1R2D8</accession>
<dbReference type="Gene3D" id="3.30.420.10">
    <property type="entry name" value="Ribonuclease H-like superfamily/Ribonuclease H"/>
    <property type="match status" value="1"/>
</dbReference>
<dbReference type="EMBL" id="CAXLJM020000050">
    <property type="protein sequence ID" value="CAL8114490.1"/>
    <property type="molecule type" value="Genomic_DNA"/>
</dbReference>
<keyword evidence="2" id="KW-1185">Reference proteome</keyword>
<dbReference type="SUPFAM" id="SSF53098">
    <property type="entry name" value="Ribonuclease H-like"/>
    <property type="match status" value="1"/>
</dbReference>
<dbReference type="InterPro" id="IPR036397">
    <property type="entry name" value="RNaseH_sf"/>
</dbReference>
<protein>
    <recommendedName>
        <fullName evidence="3">3'-5' exonuclease domain-containing protein</fullName>
    </recommendedName>
</protein>
<name>A0ABP1R2D8_9HEXA</name>
<sequence>MSLKLNKYVPPDHCQAQFDFERGTPVRVCTREDGVFEGEVTTTPFSTGPKPKFLELVNVIKITPTANQKKPQKMLATMKFQHSQLDSVVATGSPNIVRFDKNTELVHQTLVIDDTKKFEKLENTILDKKPSEVGLYFCGLDVGRRGDLYYIAMYIVDTIIIIDCDAMKENIKDYMLRLDTILFSNENIVKVVYDSRHIADWLYHYESIYLRNIFDIQVTELYLWSRGQPASKLKQTVRNLKYRPLSEILKEFMDPSFLPDEEVKVLKEYEAEAKEFTELNHPMRKNEDNVDNKKGRKWVAIQVKHLVTLRNAMLKRMMKLLEEFVTINVSEHVAYGTINPVYDITDELAIPPGVIKKLISSLPSKEDESSNGQSE</sequence>
<evidence type="ECO:0008006" key="3">
    <source>
        <dbReference type="Google" id="ProtNLM"/>
    </source>
</evidence>
<dbReference type="InterPro" id="IPR052144">
    <property type="entry name" value="piRNA_biogenesis_EXD1"/>
</dbReference>
<dbReference type="Proteomes" id="UP001642540">
    <property type="component" value="Unassembled WGS sequence"/>
</dbReference>
<dbReference type="PANTHER" id="PTHR46628">
    <property type="entry name" value="PIRNA BIOGENESIS PROTEIN EXD1"/>
    <property type="match status" value="1"/>
</dbReference>
<comment type="caution">
    <text evidence="1">The sequence shown here is derived from an EMBL/GenBank/DDBJ whole genome shotgun (WGS) entry which is preliminary data.</text>
</comment>